<protein>
    <recommendedName>
        <fullName evidence="1">Minor tail protein gp31 C-terminal domain-containing protein</fullName>
    </recommendedName>
</protein>
<sequence>MTVTITQDITDIAGIDDNSVIYFYQQDHPRVADDGMTMISTRRVSATPVDGRLTIELEPGPAVVQIGLRTYGIEIPDLDGTLWPLIEAGLPVSPVEEAAAVRNGGGIARAQRVTQAAYNALPAPDPETLYVIKG</sequence>
<proteinExistence type="predicted"/>
<reference evidence="2 3" key="1">
    <citation type="submission" date="2019-05" db="EMBL/GenBank/DDBJ databases">
        <title>Genomes sequences of two Nocardia cyriacigeorgica environmental isolates, type strains Nocardia asteroides ATCC 19247 and Nocardia cyriacigeorgica DSM 44484.</title>
        <authorList>
            <person name="Vautrin F."/>
            <person name="Bergeron E."/>
            <person name="Dubost A."/>
            <person name="Abrouk D."/>
            <person name="Rodriguez Nava V."/>
            <person name="Pujic P."/>
        </authorList>
    </citation>
    <scope>NUCLEOTIDE SEQUENCE [LARGE SCALE GENOMIC DNA]</scope>
    <source>
        <strain evidence="2 3">EML 446</strain>
    </source>
</reference>
<name>A0A5R8NB99_9NOCA</name>
<accession>A0A5R8NB99</accession>
<gene>
    <name evidence="2" type="ORF">FEK34_28365</name>
</gene>
<dbReference type="RefSeq" id="WP_138452859.1">
    <property type="nucleotide sequence ID" value="NZ_VBUT01000014.1"/>
</dbReference>
<evidence type="ECO:0000313" key="2">
    <source>
        <dbReference type="EMBL" id="TLF72938.1"/>
    </source>
</evidence>
<dbReference type="EMBL" id="VBUT01000014">
    <property type="protein sequence ID" value="TLF72938.1"/>
    <property type="molecule type" value="Genomic_DNA"/>
</dbReference>
<organism evidence="2 3">
    <name type="scientific">Nocardia cyriacigeorgica</name>
    <dbReference type="NCBI Taxonomy" id="135487"/>
    <lineage>
        <taxon>Bacteria</taxon>
        <taxon>Bacillati</taxon>
        <taxon>Actinomycetota</taxon>
        <taxon>Actinomycetes</taxon>
        <taxon>Mycobacteriales</taxon>
        <taxon>Nocardiaceae</taxon>
        <taxon>Nocardia</taxon>
    </lineage>
</organism>
<dbReference type="Pfam" id="PF24243">
    <property type="entry name" value="Phage_tail_C"/>
    <property type="match status" value="1"/>
</dbReference>
<dbReference type="InterPro" id="IPR056923">
    <property type="entry name" value="Minor_tail_gp31_C"/>
</dbReference>
<dbReference type="Proteomes" id="UP000306378">
    <property type="component" value="Unassembled WGS sequence"/>
</dbReference>
<comment type="caution">
    <text evidence="2">The sequence shown here is derived from an EMBL/GenBank/DDBJ whole genome shotgun (WGS) entry which is preliminary data.</text>
</comment>
<feature type="domain" description="Minor tail protein gp31 C-terminal" evidence="1">
    <location>
        <begin position="112"/>
        <end position="133"/>
    </location>
</feature>
<dbReference type="AlphaFoldDB" id="A0A5R8NB99"/>
<evidence type="ECO:0000313" key="3">
    <source>
        <dbReference type="Proteomes" id="UP000306378"/>
    </source>
</evidence>
<evidence type="ECO:0000259" key="1">
    <source>
        <dbReference type="Pfam" id="PF24243"/>
    </source>
</evidence>